<dbReference type="Pfam" id="PF07883">
    <property type="entry name" value="Cupin_2"/>
    <property type="match status" value="1"/>
</dbReference>
<evidence type="ECO:0000259" key="1">
    <source>
        <dbReference type="Pfam" id="PF07883"/>
    </source>
</evidence>
<organism evidence="2 3">
    <name type="scientific">Methanofollis liminatans DSM 4140</name>
    <dbReference type="NCBI Taxonomy" id="28892"/>
    <lineage>
        <taxon>Archaea</taxon>
        <taxon>Methanobacteriati</taxon>
        <taxon>Methanobacteriota</taxon>
        <taxon>Stenosarchaea group</taxon>
        <taxon>Methanomicrobia</taxon>
        <taxon>Methanomicrobiales</taxon>
        <taxon>Methanomicrobiaceae</taxon>
        <taxon>Methanofollis</taxon>
    </lineage>
</organism>
<dbReference type="InterPro" id="IPR011051">
    <property type="entry name" value="RmlC_Cupin_sf"/>
</dbReference>
<feature type="domain" description="Cupin type-2" evidence="1">
    <location>
        <begin position="59"/>
        <end position="129"/>
    </location>
</feature>
<dbReference type="InterPro" id="IPR014710">
    <property type="entry name" value="RmlC-like_jellyroll"/>
</dbReference>
<sequence length="134" mass="14549">MTKPSSSNLTHVTYHRIYTDPQGESHFDVVTVEQSLARAAPPAAPFYVSGDRPASKYRFYTFPPGWIGELHPAPARQFLALMSGAVEMETTDGAVRRFAPGDLVLLEDTSGRGHVTRNIGEGYATYLVVPAPAA</sequence>
<dbReference type="EMBL" id="CM001555">
    <property type="protein sequence ID" value="EJG08385.1"/>
    <property type="molecule type" value="Genomic_DNA"/>
</dbReference>
<dbReference type="HOGENOM" id="CLU_120735_2_0_2"/>
<reference evidence="2 3" key="1">
    <citation type="submission" date="2011-08" db="EMBL/GenBank/DDBJ databases">
        <title>The complete genome of Methanofollis liminatans DSM 4140.</title>
        <authorList>
            <consortium name="US DOE Joint Genome Institute (JGI-PGF)"/>
            <person name="Lucas S."/>
            <person name="Han J."/>
            <person name="Lapidus A."/>
            <person name="Bruce D."/>
            <person name="Goodwin L."/>
            <person name="Pitluck S."/>
            <person name="Peters L."/>
            <person name="Kyrpides N."/>
            <person name="Mavromatis K."/>
            <person name="Ivanova N."/>
            <person name="Mikhailova N."/>
            <person name="Lu M."/>
            <person name="Detter J.C."/>
            <person name="Tapia R."/>
            <person name="Han C."/>
            <person name="Land M."/>
            <person name="Hauser L."/>
            <person name="Markowitz V."/>
            <person name="Cheng J.-F."/>
            <person name="Hugenholtz P."/>
            <person name="Woyke T."/>
            <person name="Wu D."/>
            <person name="Spring S."/>
            <person name="Schuler E."/>
            <person name="Brambilla E."/>
            <person name="Klenk H.-P."/>
            <person name="Eisen J.A."/>
        </authorList>
    </citation>
    <scope>NUCLEOTIDE SEQUENCE [LARGE SCALE GENOMIC DNA]</scope>
    <source>
        <strain evidence="2 3">DSM 4140</strain>
    </source>
</reference>
<dbReference type="SUPFAM" id="SSF51182">
    <property type="entry name" value="RmlC-like cupins"/>
    <property type="match status" value="1"/>
</dbReference>
<dbReference type="OrthoDB" id="110645at2157"/>
<dbReference type="STRING" id="28892.Metli_2448"/>
<proteinExistence type="predicted"/>
<accession>J1L6F4</accession>
<evidence type="ECO:0000313" key="3">
    <source>
        <dbReference type="Proteomes" id="UP000005095"/>
    </source>
</evidence>
<dbReference type="InterPro" id="IPR013096">
    <property type="entry name" value="Cupin_2"/>
</dbReference>
<evidence type="ECO:0000313" key="2">
    <source>
        <dbReference type="EMBL" id="EJG08385.1"/>
    </source>
</evidence>
<name>J1L6F4_9EURY</name>
<protein>
    <submittedName>
        <fullName evidence="2">Cupin 2 conserved barrel domain protein</fullName>
    </submittedName>
</protein>
<dbReference type="Gene3D" id="2.60.120.10">
    <property type="entry name" value="Jelly Rolls"/>
    <property type="match status" value="1"/>
</dbReference>
<gene>
    <name evidence="2" type="ORF">Metli_2448</name>
</gene>
<dbReference type="Proteomes" id="UP000005095">
    <property type="component" value="Chromosome"/>
</dbReference>
<keyword evidence="3" id="KW-1185">Reference proteome</keyword>
<dbReference type="AlphaFoldDB" id="J1L6F4"/>